<dbReference type="Proteomes" id="UP001054837">
    <property type="component" value="Unassembled WGS sequence"/>
</dbReference>
<proteinExistence type="predicted"/>
<dbReference type="AlphaFoldDB" id="A0AAV4U5G1"/>
<dbReference type="EMBL" id="BPLQ01010733">
    <property type="protein sequence ID" value="GIY53029.1"/>
    <property type="molecule type" value="Genomic_DNA"/>
</dbReference>
<gene>
    <name evidence="1" type="ORF">CDAR_182401</name>
</gene>
<keyword evidence="2" id="KW-1185">Reference proteome</keyword>
<name>A0AAV4U5G1_9ARAC</name>
<evidence type="ECO:0000313" key="1">
    <source>
        <dbReference type="EMBL" id="GIY53029.1"/>
    </source>
</evidence>
<sequence>MTQSLSGEASSIASRRRKPYINVWKEQMKKNSEEQSTGHELEGWSHFLLSDLQRDRSFTVCDSKGGKKKGTGVYVALQGCTVRRE</sequence>
<protein>
    <submittedName>
        <fullName evidence="1">Uncharacterized protein</fullName>
    </submittedName>
</protein>
<accession>A0AAV4U5G1</accession>
<organism evidence="1 2">
    <name type="scientific">Caerostris darwini</name>
    <dbReference type="NCBI Taxonomy" id="1538125"/>
    <lineage>
        <taxon>Eukaryota</taxon>
        <taxon>Metazoa</taxon>
        <taxon>Ecdysozoa</taxon>
        <taxon>Arthropoda</taxon>
        <taxon>Chelicerata</taxon>
        <taxon>Arachnida</taxon>
        <taxon>Araneae</taxon>
        <taxon>Araneomorphae</taxon>
        <taxon>Entelegynae</taxon>
        <taxon>Araneoidea</taxon>
        <taxon>Araneidae</taxon>
        <taxon>Caerostris</taxon>
    </lineage>
</organism>
<comment type="caution">
    <text evidence="1">The sequence shown here is derived from an EMBL/GenBank/DDBJ whole genome shotgun (WGS) entry which is preliminary data.</text>
</comment>
<evidence type="ECO:0000313" key="2">
    <source>
        <dbReference type="Proteomes" id="UP001054837"/>
    </source>
</evidence>
<reference evidence="1 2" key="1">
    <citation type="submission" date="2021-06" db="EMBL/GenBank/DDBJ databases">
        <title>Caerostris darwini draft genome.</title>
        <authorList>
            <person name="Kono N."/>
            <person name="Arakawa K."/>
        </authorList>
    </citation>
    <scope>NUCLEOTIDE SEQUENCE [LARGE SCALE GENOMIC DNA]</scope>
</reference>